<dbReference type="SUPFAM" id="SSF47413">
    <property type="entry name" value="lambda repressor-like DNA-binding domains"/>
    <property type="match status" value="1"/>
</dbReference>
<accession>A0AB35LBG0</accession>
<gene>
    <name evidence="3" type="ORF">QDQ51_08485</name>
</gene>
<dbReference type="CDD" id="cd00093">
    <property type="entry name" value="HTH_XRE"/>
    <property type="match status" value="1"/>
</dbReference>
<reference evidence="3" key="1">
    <citation type="submission" date="2023-04" db="EMBL/GenBank/DDBJ databases">
        <authorList>
            <person name="Li W."/>
        </authorList>
    </citation>
    <scope>NUCLEOTIDE SEQUENCE</scope>
    <source>
        <strain evidence="3">QITACRE101</strain>
    </source>
</reference>
<dbReference type="Gene3D" id="1.10.260.40">
    <property type="entry name" value="lambda repressor-like DNA-binding domains"/>
    <property type="match status" value="1"/>
</dbReference>
<dbReference type="GO" id="GO:0003677">
    <property type="term" value="F:DNA binding"/>
    <property type="evidence" value="ECO:0007669"/>
    <property type="project" value="UniProtKB-KW"/>
</dbReference>
<organism evidence="3 4">
    <name type="scientific">Providencia rettgeri</name>
    <dbReference type="NCBI Taxonomy" id="587"/>
    <lineage>
        <taxon>Bacteria</taxon>
        <taxon>Pseudomonadati</taxon>
        <taxon>Pseudomonadota</taxon>
        <taxon>Gammaproteobacteria</taxon>
        <taxon>Enterobacterales</taxon>
        <taxon>Morganellaceae</taxon>
        <taxon>Providencia</taxon>
    </lineage>
</organism>
<comment type="caution">
    <text evidence="3">The sequence shown here is derived from an EMBL/GenBank/DDBJ whole genome shotgun (WGS) entry which is preliminary data.</text>
</comment>
<dbReference type="InterPro" id="IPR001387">
    <property type="entry name" value="Cro/C1-type_HTH"/>
</dbReference>
<dbReference type="Proteomes" id="UP001162044">
    <property type="component" value="Unassembled WGS sequence"/>
</dbReference>
<dbReference type="PANTHER" id="PTHR46558">
    <property type="entry name" value="TRACRIPTIONAL REGULATORY PROTEIN-RELATED-RELATED"/>
    <property type="match status" value="1"/>
</dbReference>
<dbReference type="EMBL" id="JARVQW010000003">
    <property type="protein sequence ID" value="MDH2305450.1"/>
    <property type="molecule type" value="Genomic_DNA"/>
</dbReference>
<name>A0AB35LBG0_PRORE</name>
<keyword evidence="1" id="KW-0238">DNA-binding</keyword>
<sequence>MEVNRLSYYAGIFLRKSRKEKNLTGKQLAKLMHVSQQQISRYETGKTSLTIDQLSHLLRLLDKNWVELILFVQSECDIDIKLEKEKSKKSYLLSNYLIDSFINKKQ</sequence>
<feature type="domain" description="HTH cro/C1-type" evidence="2">
    <location>
        <begin position="14"/>
        <end position="68"/>
    </location>
</feature>
<evidence type="ECO:0000313" key="4">
    <source>
        <dbReference type="Proteomes" id="UP001162044"/>
    </source>
</evidence>
<dbReference type="PANTHER" id="PTHR46558:SF4">
    <property type="entry name" value="DNA-BIDING PHAGE PROTEIN"/>
    <property type="match status" value="1"/>
</dbReference>
<dbReference type="RefSeq" id="WP_109911906.1">
    <property type="nucleotide sequence ID" value="NZ_ABEXOE020000072.1"/>
</dbReference>
<reference evidence="3" key="2">
    <citation type="submission" date="2023-10" db="EMBL/GenBank/DDBJ databases">
        <title>Analysis of Resistance Genes of Carbapenem-resistant Providencia rettgeri.</title>
        <authorList>
            <person name="Liu M."/>
        </authorList>
    </citation>
    <scope>NUCLEOTIDE SEQUENCE</scope>
    <source>
        <strain evidence="3">QITACRE101</strain>
    </source>
</reference>
<dbReference type="Pfam" id="PF01381">
    <property type="entry name" value="HTH_3"/>
    <property type="match status" value="1"/>
</dbReference>
<evidence type="ECO:0000256" key="1">
    <source>
        <dbReference type="ARBA" id="ARBA00023125"/>
    </source>
</evidence>
<protein>
    <submittedName>
        <fullName evidence="3">Helix-turn-helix transcriptional regulator</fullName>
    </submittedName>
</protein>
<evidence type="ECO:0000313" key="3">
    <source>
        <dbReference type="EMBL" id="MDH2305450.1"/>
    </source>
</evidence>
<dbReference type="SMART" id="SM00530">
    <property type="entry name" value="HTH_XRE"/>
    <property type="match status" value="1"/>
</dbReference>
<evidence type="ECO:0000259" key="2">
    <source>
        <dbReference type="PROSITE" id="PS50943"/>
    </source>
</evidence>
<dbReference type="InterPro" id="IPR010982">
    <property type="entry name" value="Lambda_DNA-bd_dom_sf"/>
</dbReference>
<dbReference type="PROSITE" id="PS50943">
    <property type="entry name" value="HTH_CROC1"/>
    <property type="match status" value="1"/>
</dbReference>
<dbReference type="AlphaFoldDB" id="A0AB35LBG0"/>
<proteinExistence type="predicted"/>